<organism evidence="2 3">
    <name type="scientific">Vanilla planifolia</name>
    <name type="common">Vanilla</name>
    <dbReference type="NCBI Taxonomy" id="51239"/>
    <lineage>
        <taxon>Eukaryota</taxon>
        <taxon>Viridiplantae</taxon>
        <taxon>Streptophyta</taxon>
        <taxon>Embryophyta</taxon>
        <taxon>Tracheophyta</taxon>
        <taxon>Spermatophyta</taxon>
        <taxon>Magnoliopsida</taxon>
        <taxon>Liliopsida</taxon>
        <taxon>Asparagales</taxon>
        <taxon>Orchidaceae</taxon>
        <taxon>Vanilloideae</taxon>
        <taxon>Vanilleae</taxon>
        <taxon>Vanilla</taxon>
    </lineage>
</organism>
<reference evidence="2 3" key="1">
    <citation type="journal article" date="2020" name="Nat. Food">
        <title>A phased Vanilla planifolia genome enables genetic improvement of flavour and production.</title>
        <authorList>
            <person name="Hasing T."/>
            <person name="Tang H."/>
            <person name="Brym M."/>
            <person name="Khazi F."/>
            <person name="Huang T."/>
            <person name="Chambers A.H."/>
        </authorList>
    </citation>
    <scope>NUCLEOTIDE SEQUENCE [LARGE SCALE GENOMIC DNA]</scope>
    <source>
        <tissue evidence="2">Leaf</tissue>
    </source>
</reference>
<evidence type="ECO:0000313" key="3">
    <source>
        <dbReference type="Proteomes" id="UP000639772"/>
    </source>
</evidence>
<accession>A0A835RZE1</accession>
<dbReference type="PANTHER" id="PTHR34193">
    <property type="entry name" value="OS11G0199801 PROTEIN"/>
    <property type="match status" value="1"/>
</dbReference>
<feature type="compositionally biased region" description="Basic residues" evidence="1">
    <location>
        <begin position="125"/>
        <end position="139"/>
    </location>
</feature>
<feature type="region of interest" description="Disordered" evidence="1">
    <location>
        <begin position="111"/>
        <end position="147"/>
    </location>
</feature>
<dbReference type="Proteomes" id="UP000639772">
    <property type="component" value="Unassembled WGS sequence"/>
</dbReference>
<name>A0A835RZE1_VANPL</name>
<sequence>MPSDVDYNGGIPESAAGDGHLSSLHHLHYANWAEAIMKSNENSFGRRAAAEPKLGPWARIPVARPQTPRAQMIAMYHKEMMDLVRSVPEAEEEEEERYELSLRDIVELPVKEQKQVPSADDKAEKKKRQRKEKRRHKRKGEGISTAKLLLKAFTPRIPAVLGGHKRAAAGGGGKGKGTKVSPASASDDERSSTNGNCRNHNDRNRRERISCIVLFHRERTLSMDM</sequence>
<feature type="compositionally biased region" description="Basic and acidic residues" evidence="1">
    <location>
        <begin position="111"/>
        <end position="124"/>
    </location>
</feature>
<evidence type="ECO:0000313" key="2">
    <source>
        <dbReference type="EMBL" id="KAG0494372.1"/>
    </source>
</evidence>
<proteinExistence type="predicted"/>
<dbReference type="PANTHER" id="PTHR34193:SF18">
    <property type="entry name" value="OS11G0199801 PROTEIN"/>
    <property type="match status" value="1"/>
</dbReference>
<protein>
    <submittedName>
        <fullName evidence="2">Uncharacterized protein</fullName>
    </submittedName>
</protein>
<gene>
    <name evidence="2" type="ORF">HPP92_005366</name>
</gene>
<dbReference type="AlphaFoldDB" id="A0A835RZE1"/>
<feature type="region of interest" description="Disordered" evidence="1">
    <location>
        <begin position="163"/>
        <end position="202"/>
    </location>
</feature>
<comment type="caution">
    <text evidence="2">The sequence shown here is derived from an EMBL/GenBank/DDBJ whole genome shotgun (WGS) entry which is preliminary data.</text>
</comment>
<evidence type="ECO:0000256" key="1">
    <source>
        <dbReference type="SAM" id="MobiDB-lite"/>
    </source>
</evidence>
<dbReference type="EMBL" id="JADCNM010000002">
    <property type="protein sequence ID" value="KAG0494372.1"/>
    <property type="molecule type" value="Genomic_DNA"/>
</dbReference>